<organism evidence="2 3">
    <name type="scientific">Pelagerythrobacter marensis</name>
    <dbReference type="NCBI Taxonomy" id="543877"/>
    <lineage>
        <taxon>Bacteria</taxon>
        <taxon>Pseudomonadati</taxon>
        <taxon>Pseudomonadota</taxon>
        <taxon>Alphaproteobacteria</taxon>
        <taxon>Sphingomonadales</taxon>
        <taxon>Erythrobacteraceae</taxon>
        <taxon>Pelagerythrobacter</taxon>
    </lineage>
</organism>
<name>A0A0G3X615_9SPHN</name>
<keyword evidence="1" id="KW-0732">Signal</keyword>
<dbReference type="PROSITE" id="PS51257">
    <property type="entry name" value="PROKAR_LIPOPROTEIN"/>
    <property type="match status" value="1"/>
</dbReference>
<dbReference type="STRING" id="543877.AM2010_550"/>
<dbReference type="EMBL" id="CP011805">
    <property type="protein sequence ID" value="AKM06637.1"/>
    <property type="molecule type" value="Genomic_DNA"/>
</dbReference>
<dbReference type="RefSeq" id="WP_150115220.1">
    <property type="nucleotide sequence ID" value="NZ_CP011805.1"/>
</dbReference>
<evidence type="ECO:0000313" key="3">
    <source>
        <dbReference type="Proteomes" id="UP000037643"/>
    </source>
</evidence>
<dbReference type="PATRIC" id="fig|543877.4.peg.555"/>
<sequence length="203" mass="21116" precursor="true">MTFTVRKFVVAGLATALAACSAAEGDAGADGGADAAAMAEAEAPAAPGVEERAAIIARFRDAAESHCPFYKEAGGSTDDGEFAGSTLTLCSGRFSQTENFGFAMMNEDGREHPAGTLFLTMGANSAPGAFAPLYDVIFELAAVEPGPEQEQLRGEIKRWIYATPNAFTPGWEPVMTTNSGVAISAAGNKMQQGMLSLKIDPPR</sequence>
<dbReference type="AlphaFoldDB" id="A0A0G3X615"/>
<gene>
    <name evidence="2" type="ORF">AM2010_550</name>
</gene>
<reference evidence="2 3" key="1">
    <citation type="submission" date="2015-06" db="EMBL/GenBank/DDBJ databases">
        <authorList>
            <person name="Kim K.M."/>
        </authorList>
    </citation>
    <scope>NUCLEOTIDE SEQUENCE [LARGE SCALE GENOMIC DNA]</scope>
    <source>
        <strain evidence="2 3">KCTC 22370</strain>
    </source>
</reference>
<proteinExistence type="predicted"/>
<evidence type="ECO:0000256" key="1">
    <source>
        <dbReference type="SAM" id="SignalP"/>
    </source>
</evidence>
<dbReference type="KEGG" id="amx:AM2010_550"/>
<dbReference type="Proteomes" id="UP000037643">
    <property type="component" value="Chromosome"/>
</dbReference>
<feature type="signal peptide" evidence="1">
    <location>
        <begin position="1"/>
        <end position="22"/>
    </location>
</feature>
<protein>
    <recommendedName>
        <fullName evidence="4">Lipoprotein</fullName>
    </recommendedName>
</protein>
<feature type="chain" id="PRO_5005186093" description="Lipoprotein" evidence="1">
    <location>
        <begin position="23"/>
        <end position="203"/>
    </location>
</feature>
<dbReference type="OrthoDB" id="9987774at2"/>
<keyword evidence="3" id="KW-1185">Reference proteome</keyword>
<evidence type="ECO:0008006" key="4">
    <source>
        <dbReference type="Google" id="ProtNLM"/>
    </source>
</evidence>
<accession>A0A0G3X615</accession>
<evidence type="ECO:0000313" key="2">
    <source>
        <dbReference type="EMBL" id="AKM06637.1"/>
    </source>
</evidence>